<organism evidence="3 4">
    <name type="scientific">Streptomyces lucensis JCM 4490</name>
    <dbReference type="NCBI Taxonomy" id="1306176"/>
    <lineage>
        <taxon>Bacteria</taxon>
        <taxon>Bacillati</taxon>
        <taxon>Actinomycetota</taxon>
        <taxon>Actinomycetes</taxon>
        <taxon>Kitasatosporales</taxon>
        <taxon>Streptomycetaceae</taxon>
        <taxon>Streptomyces</taxon>
    </lineage>
</organism>
<keyword evidence="4" id="KW-1185">Reference proteome</keyword>
<evidence type="ECO:0000313" key="3">
    <source>
        <dbReference type="EMBL" id="GGW78110.1"/>
    </source>
</evidence>
<sequence length="235" mass="25445">MSSDGHRRFRPHNTRNGAWRNRPMHDDHELPAWQPEMATSANQPARYAVGPSKGRSNRDASAPGVAKAVGHQGAPEDEEHADAGTGVLPRAAEAAALHRIARRRKRKDTQRKERVDVRYSIEEKAAILRKARSLNIAGAHYVGAVVMAHIHGDLALPGQRTPLDDYIDELTALREQVAKIGNNVNQIARKLNAGGHPRPGDNAALTHAERTLTAVRAAVVEIAAAANQAVTKKAA</sequence>
<dbReference type="Pfam" id="PF05713">
    <property type="entry name" value="MobC"/>
    <property type="match status" value="1"/>
</dbReference>
<dbReference type="Proteomes" id="UP000620224">
    <property type="component" value="Unassembled WGS sequence"/>
</dbReference>
<proteinExistence type="predicted"/>
<accession>A0A918MVD9</accession>
<reference evidence="3" key="2">
    <citation type="submission" date="2020-09" db="EMBL/GenBank/DDBJ databases">
        <authorList>
            <person name="Sun Q."/>
            <person name="Ohkuma M."/>
        </authorList>
    </citation>
    <scope>NUCLEOTIDE SEQUENCE</scope>
    <source>
        <strain evidence="3">JCM 4490</strain>
    </source>
</reference>
<evidence type="ECO:0000313" key="4">
    <source>
        <dbReference type="Proteomes" id="UP000620224"/>
    </source>
</evidence>
<feature type="domain" description="Bacterial mobilisation" evidence="2">
    <location>
        <begin position="175"/>
        <end position="196"/>
    </location>
</feature>
<reference evidence="3" key="1">
    <citation type="journal article" date="2014" name="Int. J. Syst. Evol. Microbiol.">
        <title>Complete genome sequence of Corynebacterium casei LMG S-19264T (=DSM 44701T), isolated from a smear-ripened cheese.</title>
        <authorList>
            <consortium name="US DOE Joint Genome Institute (JGI-PGF)"/>
            <person name="Walter F."/>
            <person name="Albersmeier A."/>
            <person name="Kalinowski J."/>
            <person name="Ruckert C."/>
        </authorList>
    </citation>
    <scope>NUCLEOTIDE SEQUENCE</scope>
    <source>
        <strain evidence="3">JCM 4490</strain>
    </source>
</reference>
<feature type="region of interest" description="Disordered" evidence="1">
    <location>
        <begin position="1"/>
        <end position="84"/>
    </location>
</feature>
<dbReference type="InterPro" id="IPR008687">
    <property type="entry name" value="MobC"/>
</dbReference>
<evidence type="ECO:0000259" key="2">
    <source>
        <dbReference type="Pfam" id="PF05713"/>
    </source>
</evidence>
<evidence type="ECO:0000256" key="1">
    <source>
        <dbReference type="SAM" id="MobiDB-lite"/>
    </source>
</evidence>
<dbReference type="AlphaFoldDB" id="A0A918MVD9"/>
<comment type="caution">
    <text evidence="3">The sequence shown here is derived from an EMBL/GenBank/DDBJ whole genome shotgun (WGS) entry which is preliminary data.</text>
</comment>
<name>A0A918MVD9_9ACTN</name>
<protein>
    <recommendedName>
        <fullName evidence="2">Bacterial mobilisation domain-containing protein</fullName>
    </recommendedName>
</protein>
<dbReference type="EMBL" id="BMUE01000021">
    <property type="protein sequence ID" value="GGW78110.1"/>
    <property type="molecule type" value="Genomic_DNA"/>
</dbReference>
<gene>
    <name evidence="3" type="ORF">GCM10010503_64940</name>
</gene>